<evidence type="ECO:0000313" key="3">
    <source>
        <dbReference type="Proteomes" id="UP000593562"/>
    </source>
</evidence>
<comment type="caution">
    <text evidence="2">The sequence shown here is derived from an EMBL/GenBank/DDBJ whole genome shotgun (WGS) entry which is preliminary data.</text>
</comment>
<evidence type="ECO:0000256" key="1">
    <source>
        <dbReference type="SAM" id="MobiDB-lite"/>
    </source>
</evidence>
<dbReference type="InParanoid" id="A0A7J7CTV7"/>
<dbReference type="AlphaFoldDB" id="A0A7J7CTV7"/>
<accession>A0A7J7CTV7</accession>
<keyword evidence="3" id="KW-1185">Reference proteome</keyword>
<gene>
    <name evidence="2" type="ORF">HS088_TW13G00205</name>
</gene>
<reference evidence="2 3" key="1">
    <citation type="journal article" date="2020" name="Nat. Commun.">
        <title>Genome of Tripterygium wilfordii and identification of cytochrome P450 involved in triptolide biosynthesis.</title>
        <authorList>
            <person name="Tu L."/>
            <person name="Su P."/>
            <person name="Zhang Z."/>
            <person name="Gao L."/>
            <person name="Wang J."/>
            <person name="Hu T."/>
            <person name="Zhou J."/>
            <person name="Zhang Y."/>
            <person name="Zhao Y."/>
            <person name="Liu Y."/>
            <person name="Song Y."/>
            <person name="Tong Y."/>
            <person name="Lu Y."/>
            <person name="Yang J."/>
            <person name="Xu C."/>
            <person name="Jia M."/>
            <person name="Peters R.J."/>
            <person name="Huang L."/>
            <person name="Gao W."/>
        </authorList>
    </citation>
    <scope>NUCLEOTIDE SEQUENCE [LARGE SCALE GENOMIC DNA]</scope>
    <source>
        <strain evidence="3">cv. XIE 37</strain>
        <tissue evidence="2">Leaf</tissue>
    </source>
</reference>
<dbReference type="Proteomes" id="UP000593562">
    <property type="component" value="Unassembled WGS sequence"/>
</dbReference>
<sequence length="61" mass="6438">MASTLTGVRGSYAAGGMPNYRMHRRFPNNVGPIASCQSPGPNCSPGGPAFRATSRWANPQM</sequence>
<feature type="region of interest" description="Disordered" evidence="1">
    <location>
        <begin position="39"/>
        <end position="61"/>
    </location>
</feature>
<dbReference type="EMBL" id="JAAARO010000013">
    <property type="protein sequence ID" value="KAF5737326.1"/>
    <property type="molecule type" value="Genomic_DNA"/>
</dbReference>
<evidence type="ECO:0000313" key="2">
    <source>
        <dbReference type="EMBL" id="KAF5737326.1"/>
    </source>
</evidence>
<protein>
    <submittedName>
        <fullName evidence="2">Uncharacterized protein</fullName>
    </submittedName>
</protein>
<organism evidence="2 3">
    <name type="scientific">Tripterygium wilfordii</name>
    <name type="common">Thunder God vine</name>
    <dbReference type="NCBI Taxonomy" id="458696"/>
    <lineage>
        <taxon>Eukaryota</taxon>
        <taxon>Viridiplantae</taxon>
        <taxon>Streptophyta</taxon>
        <taxon>Embryophyta</taxon>
        <taxon>Tracheophyta</taxon>
        <taxon>Spermatophyta</taxon>
        <taxon>Magnoliopsida</taxon>
        <taxon>eudicotyledons</taxon>
        <taxon>Gunneridae</taxon>
        <taxon>Pentapetalae</taxon>
        <taxon>rosids</taxon>
        <taxon>fabids</taxon>
        <taxon>Celastrales</taxon>
        <taxon>Celastraceae</taxon>
        <taxon>Tripterygium</taxon>
    </lineage>
</organism>
<name>A0A7J7CTV7_TRIWF</name>
<proteinExistence type="predicted"/>